<dbReference type="InterPro" id="IPR011768">
    <property type="entry name" value="Transl_elongation_fac_P"/>
</dbReference>
<comment type="PTM">
    <text evidence="8">Is beta-lysylated on the epsilon-amino group of Lys-34 by the combined action of EpmA and EpmB, and then hydroxylated on the C5 position of the same residue by EpmC. Lysylation is critical for the stimulatory effect of EF-P on peptide-bond formation. The lysylation moiety would extend toward the peptidyltransferase center and stabilize the terminal 3-CCA end of the tRNA. The hydroxylation of the C5 position on Lys-34 would allow additional potential stabilizing hydrogen-bond interactions with the P-tRNA.</text>
</comment>
<evidence type="ECO:0000256" key="3">
    <source>
        <dbReference type="ARBA" id="ARBA00009479"/>
    </source>
</evidence>
<dbReference type="PANTHER" id="PTHR30053:SF12">
    <property type="entry name" value="ELONGATION FACTOR P (EF-P) FAMILY PROTEIN"/>
    <property type="match status" value="1"/>
</dbReference>
<comment type="subcellular location">
    <subcellularLocation>
        <location evidence="1 8">Cytoplasm</location>
    </subcellularLocation>
</comment>
<organism evidence="13 14">
    <name type="scientific">Salmonella enterica I</name>
    <dbReference type="NCBI Taxonomy" id="59201"/>
    <lineage>
        <taxon>Bacteria</taxon>
        <taxon>Pseudomonadati</taxon>
        <taxon>Pseudomonadota</taxon>
        <taxon>Gammaproteobacteria</taxon>
        <taxon>Enterobacterales</taxon>
        <taxon>Enterobacteriaceae</taxon>
        <taxon>Salmonella</taxon>
    </lineage>
</organism>
<dbReference type="FunFam" id="2.40.50.140:FF:000009">
    <property type="entry name" value="Elongation factor P"/>
    <property type="match status" value="1"/>
</dbReference>
<dbReference type="Gene3D" id="2.40.50.140">
    <property type="entry name" value="Nucleic acid-binding proteins"/>
    <property type="match status" value="2"/>
</dbReference>
<evidence type="ECO:0000313" key="13">
    <source>
        <dbReference type="EMBL" id="SUH11571.1"/>
    </source>
</evidence>
<evidence type="ECO:0000256" key="7">
    <source>
        <dbReference type="ARBA" id="ARBA00023278"/>
    </source>
</evidence>
<dbReference type="EMBL" id="UGXR01000001">
    <property type="protein sequence ID" value="SUH11571.1"/>
    <property type="molecule type" value="Genomic_DNA"/>
</dbReference>
<dbReference type="PANTHER" id="PTHR30053">
    <property type="entry name" value="ELONGATION FACTOR P"/>
    <property type="match status" value="1"/>
</dbReference>
<keyword evidence="5 8" id="KW-0251">Elongation factor</keyword>
<dbReference type="UniPathway" id="UPA00345"/>
<feature type="transmembrane region" description="Helical" evidence="10">
    <location>
        <begin position="215"/>
        <end position="236"/>
    </location>
</feature>
<dbReference type="CDD" id="cd04470">
    <property type="entry name" value="S1_EF-P_repeat_1"/>
    <property type="match status" value="1"/>
</dbReference>
<dbReference type="HAMAP" id="MF_00141">
    <property type="entry name" value="EF_P"/>
    <property type="match status" value="1"/>
</dbReference>
<evidence type="ECO:0000256" key="2">
    <source>
        <dbReference type="ARBA" id="ARBA00004815"/>
    </source>
</evidence>
<dbReference type="NCBIfam" id="TIGR00038">
    <property type="entry name" value="efp"/>
    <property type="match status" value="1"/>
</dbReference>
<dbReference type="GO" id="GO:0005829">
    <property type="term" value="C:cytosol"/>
    <property type="evidence" value="ECO:0007669"/>
    <property type="project" value="UniProtKB-ARBA"/>
</dbReference>
<evidence type="ECO:0000256" key="10">
    <source>
        <dbReference type="SAM" id="Phobius"/>
    </source>
</evidence>
<dbReference type="InterPro" id="IPR020599">
    <property type="entry name" value="Transl_elong_fac_P/YeiP"/>
</dbReference>
<evidence type="ECO:0000313" key="14">
    <source>
        <dbReference type="Proteomes" id="UP000254346"/>
    </source>
</evidence>
<sequence>MATYYSNDFRSGLKIMLDGEPYAVESSEFVKPGKGQAFARVKLRRLLTGTRVEKTFKSTDSAEGADVVDMNLTYLYNDGEFWHFMNNETFEQLSADAKAIGDNAKWLLDQAECIVTLWNGQPISVTPPNFVELEIVDTDPGLKGDTAGTGGKPATLSTGAVVKVPLFVQIGEVIKVDTRSGEYGIPRKIILRYREKWCSVCCAILFFRTSMMKRFIGLVALVLLTGTLLTACNTARGFGEDIQHLGHAISAQPANRFLVFLN</sequence>
<dbReference type="SMART" id="SM01185">
    <property type="entry name" value="EFP"/>
    <property type="match status" value="1"/>
</dbReference>
<proteinExistence type="inferred from homology"/>
<name>A0A379VZG0_SALET</name>
<feature type="modified residue" description="N6-(3,6-diaminohexanoyl)-5-hydroxylysine" evidence="8">
    <location>
        <position position="34"/>
    </location>
</feature>
<feature type="domain" description="Elongation factor P C-terminal" evidence="11">
    <location>
        <begin position="131"/>
        <end position="187"/>
    </location>
</feature>
<dbReference type="InterPro" id="IPR013852">
    <property type="entry name" value="Transl_elong_P/YeiP_CS"/>
</dbReference>
<keyword evidence="4 8" id="KW-0963">Cytoplasm</keyword>
<dbReference type="Pfam" id="PF08207">
    <property type="entry name" value="EFP_N"/>
    <property type="match status" value="1"/>
</dbReference>
<dbReference type="Proteomes" id="UP000254346">
    <property type="component" value="Unassembled WGS sequence"/>
</dbReference>
<keyword evidence="7 8" id="KW-0379">Hydroxylation</keyword>
<dbReference type="InterPro" id="IPR014722">
    <property type="entry name" value="Rib_uL2_dom2"/>
</dbReference>
<dbReference type="PROSITE" id="PS01275">
    <property type="entry name" value="EFP"/>
    <property type="match status" value="1"/>
</dbReference>
<dbReference type="Pfam" id="PF09285">
    <property type="entry name" value="Elong-fact-P_C"/>
    <property type="match status" value="1"/>
</dbReference>
<evidence type="ECO:0000256" key="6">
    <source>
        <dbReference type="ARBA" id="ARBA00022917"/>
    </source>
</evidence>
<evidence type="ECO:0000259" key="11">
    <source>
        <dbReference type="SMART" id="SM00841"/>
    </source>
</evidence>
<dbReference type="Pfam" id="PF01132">
    <property type="entry name" value="EFP"/>
    <property type="match status" value="1"/>
</dbReference>
<dbReference type="InterPro" id="IPR015365">
    <property type="entry name" value="Elong-fact-P_C"/>
</dbReference>
<evidence type="ECO:0000256" key="5">
    <source>
        <dbReference type="ARBA" id="ARBA00022768"/>
    </source>
</evidence>
<dbReference type="GO" id="GO:0003746">
    <property type="term" value="F:translation elongation factor activity"/>
    <property type="evidence" value="ECO:0007669"/>
    <property type="project" value="UniProtKB-UniRule"/>
</dbReference>
<dbReference type="Gene3D" id="2.30.30.30">
    <property type="match status" value="1"/>
</dbReference>
<comment type="similarity">
    <text evidence="3 8">Belongs to the elongation factor P family.</text>
</comment>
<accession>A0A379VZG0</accession>
<gene>
    <name evidence="8 13" type="primary">efp</name>
    <name evidence="13" type="ORF">NCTC8256_05620</name>
</gene>
<evidence type="ECO:0000256" key="8">
    <source>
        <dbReference type="HAMAP-Rule" id="MF_00141"/>
    </source>
</evidence>
<comment type="pathway">
    <text evidence="2 8">Protein biosynthesis; polypeptide chain elongation.</text>
</comment>
<dbReference type="SUPFAM" id="SSF50249">
    <property type="entry name" value="Nucleic acid-binding proteins"/>
    <property type="match status" value="2"/>
</dbReference>
<dbReference type="NCBIfam" id="NF001810">
    <property type="entry name" value="PRK00529.1"/>
    <property type="match status" value="1"/>
</dbReference>
<dbReference type="SMART" id="SM00841">
    <property type="entry name" value="Elong-fact-P_C"/>
    <property type="match status" value="1"/>
</dbReference>
<evidence type="ECO:0000256" key="1">
    <source>
        <dbReference type="ARBA" id="ARBA00004496"/>
    </source>
</evidence>
<dbReference type="AlphaFoldDB" id="A0A379VZG0"/>
<evidence type="ECO:0000256" key="9">
    <source>
        <dbReference type="NCBIfam" id="TIGR00038"/>
    </source>
</evidence>
<dbReference type="InterPro" id="IPR012340">
    <property type="entry name" value="NA-bd_OB-fold"/>
</dbReference>
<dbReference type="InterPro" id="IPR013185">
    <property type="entry name" value="Transl_elong_KOW-like"/>
</dbReference>
<evidence type="ECO:0000259" key="12">
    <source>
        <dbReference type="SMART" id="SM01185"/>
    </source>
</evidence>
<keyword evidence="10" id="KW-1133">Transmembrane helix</keyword>
<protein>
    <recommendedName>
        <fullName evidence="8 9">Elongation factor P</fullName>
        <shortName evidence="8">EF-P</shortName>
    </recommendedName>
</protein>
<evidence type="ECO:0000256" key="4">
    <source>
        <dbReference type="ARBA" id="ARBA00022490"/>
    </source>
</evidence>
<dbReference type="InterPro" id="IPR008991">
    <property type="entry name" value="Translation_prot_SH3-like_sf"/>
</dbReference>
<keyword evidence="6 8" id="KW-0648">Protein biosynthesis</keyword>
<dbReference type="InterPro" id="IPR001059">
    <property type="entry name" value="Transl_elong_P/YeiP_cen"/>
</dbReference>
<dbReference type="FunFam" id="2.40.50.140:FF:000004">
    <property type="entry name" value="Elongation factor P"/>
    <property type="match status" value="1"/>
</dbReference>
<reference evidence="13 14" key="1">
    <citation type="submission" date="2018-06" db="EMBL/GenBank/DDBJ databases">
        <authorList>
            <consortium name="Pathogen Informatics"/>
            <person name="Doyle S."/>
        </authorList>
    </citation>
    <scope>NUCLEOTIDE SEQUENCE [LARGE SCALE GENOMIC DNA]</scope>
    <source>
        <strain evidence="13 14">NCTC8256</strain>
    </source>
</reference>
<keyword evidence="10" id="KW-0472">Membrane</keyword>
<comment type="function">
    <text evidence="8">Involved in peptide bond synthesis. Alleviates ribosome stalling that occurs when 3 or more consecutive Pro residues or the sequence PPG is present in a protein, possibly by augmenting the peptidyl transferase activity of the ribosome. Modification of Lys-34 is required for alleviation.</text>
</comment>
<dbReference type="CDD" id="cd05794">
    <property type="entry name" value="S1_EF-P_repeat_2"/>
    <property type="match status" value="1"/>
</dbReference>
<keyword evidence="10" id="KW-0812">Transmembrane</keyword>
<dbReference type="FunFam" id="2.30.30.30:FF:000003">
    <property type="entry name" value="Elongation factor P"/>
    <property type="match status" value="1"/>
</dbReference>
<dbReference type="GO" id="GO:0043043">
    <property type="term" value="P:peptide biosynthetic process"/>
    <property type="evidence" value="ECO:0007669"/>
    <property type="project" value="InterPro"/>
</dbReference>
<feature type="domain" description="Translation elongation factor P/YeiP central" evidence="12">
    <location>
        <begin position="69"/>
        <end position="123"/>
    </location>
</feature>
<dbReference type="SUPFAM" id="SSF50104">
    <property type="entry name" value="Translation proteins SH3-like domain"/>
    <property type="match status" value="1"/>
</dbReference>